<protein>
    <submittedName>
        <fullName evidence="1">Transcription-repair coupling factor</fullName>
    </submittedName>
</protein>
<reference evidence="1" key="1">
    <citation type="submission" date="2018-06" db="EMBL/GenBank/DDBJ databases">
        <authorList>
            <person name="Zhirakovskaya E."/>
        </authorList>
    </citation>
    <scope>NUCLEOTIDE SEQUENCE</scope>
</reference>
<organism evidence="1">
    <name type="scientific">hydrothermal vent metagenome</name>
    <dbReference type="NCBI Taxonomy" id="652676"/>
    <lineage>
        <taxon>unclassified sequences</taxon>
        <taxon>metagenomes</taxon>
        <taxon>ecological metagenomes</taxon>
    </lineage>
</organism>
<dbReference type="Gene3D" id="3.40.50.11180">
    <property type="match status" value="1"/>
</dbReference>
<dbReference type="EMBL" id="UOEW01000260">
    <property type="protein sequence ID" value="VAW40239.1"/>
    <property type="molecule type" value="Genomic_DNA"/>
</dbReference>
<feature type="non-terminal residue" evidence="1">
    <location>
        <position position="120"/>
    </location>
</feature>
<proteinExistence type="predicted"/>
<accession>A0A3B0VTR0</accession>
<dbReference type="AlphaFoldDB" id="A0A3B0VTR0"/>
<evidence type="ECO:0000313" key="1">
    <source>
        <dbReference type="EMBL" id="VAW40239.1"/>
    </source>
</evidence>
<dbReference type="InterPro" id="IPR027417">
    <property type="entry name" value="P-loop_NTPase"/>
</dbReference>
<dbReference type="SUPFAM" id="SSF52540">
    <property type="entry name" value="P-loop containing nucleoside triphosphate hydrolases"/>
    <property type="match status" value="1"/>
</dbReference>
<sequence>MLFRQIHDLKTNKNYQFKGIKGLALPLLLAEIINNNQGLNLVLTESAHESIVLEEELELCAPELKDKIFHFPAWDTLPYDVFSPNPEIVSQRLAFLHNISQNIDSGILIIPTNNLMQRLS</sequence>
<name>A0A3B0VTR0_9ZZZZ</name>
<gene>
    <name evidence="1" type="ORF">MNBD_GAMMA01-230</name>
</gene>